<keyword evidence="4" id="KW-1185">Reference proteome</keyword>
<evidence type="ECO:0000256" key="1">
    <source>
        <dbReference type="SAM" id="MobiDB-lite"/>
    </source>
</evidence>
<reference evidence="3 4" key="1">
    <citation type="submission" date="2019-06" db="EMBL/GenBank/DDBJ databases">
        <title>A complete genome sequence for Luteibacter pinisoli MAH-14.</title>
        <authorList>
            <person name="Baltrus D.A."/>
        </authorList>
    </citation>
    <scope>NUCLEOTIDE SEQUENCE [LARGE SCALE GENOMIC DNA]</scope>
    <source>
        <strain evidence="3 4">MAH-14</strain>
    </source>
</reference>
<keyword evidence="2" id="KW-0732">Signal</keyword>
<accession>A0A4Y5YZW1</accession>
<gene>
    <name evidence="3" type="ORF">FIV34_04055</name>
</gene>
<evidence type="ECO:0000313" key="3">
    <source>
        <dbReference type="EMBL" id="QDE38431.1"/>
    </source>
</evidence>
<name>A0A4Y5YZW1_9GAMM</name>
<dbReference type="RefSeq" id="WP_139979922.1">
    <property type="nucleotide sequence ID" value="NZ_CP041046.1"/>
</dbReference>
<dbReference type="Proteomes" id="UP000316093">
    <property type="component" value="Chromosome"/>
</dbReference>
<dbReference type="OrthoDB" id="5957693at2"/>
<dbReference type="AlphaFoldDB" id="A0A4Y5YZW1"/>
<feature type="compositionally biased region" description="Polar residues" evidence="1">
    <location>
        <begin position="108"/>
        <end position="118"/>
    </location>
</feature>
<dbReference type="KEGG" id="lpy:FIV34_04055"/>
<feature type="compositionally biased region" description="Polar residues" evidence="1">
    <location>
        <begin position="51"/>
        <end position="62"/>
    </location>
</feature>
<evidence type="ECO:0000256" key="2">
    <source>
        <dbReference type="SAM" id="SignalP"/>
    </source>
</evidence>
<organism evidence="3 4">
    <name type="scientific">Luteibacter pinisoli</name>
    <dbReference type="NCBI Taxonomy" id="2589080"/>
    <lineage>
        <taxon>Bacteria</taxon>
        <taxon>Pseudomonadati</taxon>
        <taxon>Pseudomonadota</taxon>
        <taxon>Gammaproteobacteria</taxon>
        <taxon>Lysobacterales</taxon>
        <taxon>Rhodanobacteraceae</taxon>
        <taxon>Luteibacter</taxon>
    </lineage>
</organism>
<feature type="chain" id="PRO_5021259001" evidence="2">
    <location>
        <begin position="23"/>
        <end position="118"/>
    </location>
</feature>
<sequence>MNARPYILGCLCLVGATGTAAAYDIDPTSGLLSMSGAVSSSSFEGSAGRSQGSAPHDNSSTGGDVMSTRPGSSSSHASGSSASSASPTVDADDANRDSSAPIRVPAPSWQSLLPGSML</sequence>
<protein>
    <submittedName>
        <fullName evidence="3">Uncharacterized protein</fullName>
    </submittedName>
</protein>
<proteinExistence type="predicted"/>
<dbReference type="EMBL" id="CP041046">
    <property type="protein sequence ID" value="QDE38431.1"/>
    <property type="molecule type" value="Genomic_DNA"/>
</dbReference>
<feature type="compositionally biased region" description="Low complexity" evidence="1">
    <location>
        <begin position="71"/>
        <end position="86"/>
    </location>
</feature>
<feature type="compositionally biased region" description="Low complexity" evidence="1">
    <location>
        <begin position="34"/>
        <end position="50"/>
    </location>
</feature>
<feature type="region of interest" description="Disordered" evidence="1">
    <location>
        <begin position="34"/>
        <end position="118"/>
    </location>
</feature>
<evidence type="ECO:0000313" key="4">
    <source>
        <dbReference type="Proteomes" id="UP000316093"/>
    </source>
</evidence>
<feature type="signal peptide" evidence="2">
    <location>
        <begin position="1"/>
        <end position="22"/>
    </location>
</feature>